<dbReference type="EMBL" id="BPLQ01006964">
    <property type="protein sequence ID" value="GIY26694.1"/>
    <property type="molecule type" value="Genomic_DNA"/>
</dbReference>
<keyword evidence="4" id="KW-0732">Signal</keyword>
<evidence type="ECO:0000256" key="2">
    <source>
        <dbReference type="ARBA" id="ARBA00022900"/>
    </source>
</evidence>
<dbReference type="Proteomes" id="UP001054837">
    <property type="component" value="Unassembled WGS sequence"/>
</dbReference>
<dbReference type="AlphaFoldDB" id="A0AAV4S157"/>
<organism evidence="6 7">
    <name type="scientific">Caerostris darwini</name>
    <dbReference type="NCBI Taxonomy" id="1538125"/>
    <lineage>
        <taxon>Eukaryota</taxon>
        <taxon>Metazoa</taxon>
        <taxon>Ecdysozoa</taxon>
        <taxon>Arthropoda</taxon>
        <taxon>Chelicerata</taxon>
        <taxon>Arachnida</taxon>
        <taxon>Araneae</taxon>
        <taxon>Araneomorphae</taxon>
        <taxon>Entelegynae</taxon>
        <taxon>Araneoidea</taxon>
        <taxon>Araneidae</taxon>
        <taxon>Caerostris</taxon>
    </lineage>
</organism>
<accession>A0AAV4S157</accession>
<dbReference type="InterPro" id="IPR002350">
    <property type="entry name" value="Kazal_dom"/>
</dbReference>
<dbReference type="PANTHER" id="PTHR10913">
    <property type="entry name" value="FOLLISTATIN-RELATED"/>
    <property type="match status" value="1"/>
</dbReference>
<dbReference type="PROSITE" id="PS51465">
    <property type="entry name" value="KAZAL_2"/>
    <property type="match status" value="1"/>
</dbReference>
<dbReference type="PANTHER" id="PTHR10913:SF45">
    <property type="entry name" value="FOLLISTATIN, ISOFORM A-RELATED"/>
    <property type="match status" value="1"/>
</dbReference>
<evidence type="ECO:0000256" key="1">
    <source>
        <dbReference type="ARBA" id="ARBA00022690"/>
    </source>
</evidence>
<keyword evidence="1" id="KW-0646">Protease inhibitor</keyword>
<evidence type="ECO:0000259" key="5">
    <source>
        <dbReference type="PROSITE" id="PS51465"/>
    </source>
</evidence>
<evidence type="ECO:0000313" key="7">
    <source>
        <dbReference type="Proteomes" id="UP001054837"/>
    </source>
</evidence>
<keyword evidence="2" id="KW-0722">Serine protease inhibitor</keyword>
<sequence length="175" mass="19828">MTLRKLWLVVSVVGLVESCYKFPENVKDPCEEKECHFGAQCRPSLDGTTGECVCPEKCATYGDSRGSRPVCGNDGHDYPNLCELRRTACRQKKEIEAKFQGPCELNSFSETLRFRERNNPEIFGAARLFICPDICDANIILWRRAIRKRACPKTSISRAVAKKKERGMNNITCTE</sequence>
<keyword evidence="7" id="KW-1185">Reference proteome</keyword>
<evidence type="ECO:0000313" key="6">
    <source>
        <dbReference type="EMBL" id="GIY26694.1"/>
    </source>
</evidence>
<evidence type="ECO:0000256" key="4">
    <source>
        <dbReference type="SAM" id="SignalP"/>
    </source>
</evidence>
<dbReference type="GO" id="GO:0030154">
    <property type="term" value="P:cell differentiation"/>
    <property type="evidence" value="ECO:0007669"/>
    <property type="project" value="TreeGrafter"/>
</dbReference>
<dbReference type="CDD" id="cd00104">
    <property type="entry name" value="KAZAL_FS"/>
    <property type="match status" value="1"/>
</dbReference>
<protein>
    <recommendedName>
        <fullName evidence="5">Kazal-like domain-containing protein</fullName>
    </recommendedName>
</protein>
<reference evidence="6 7" key="1">
    <citation type="submission" date="2021-06" db="EMBL/GenBank/DDBJ databases">
        <title>Caerostris darwini draft genome.</title>
        <authorList>
            <person name="Kono N."/>
            <person name="Arakawa K."/>
        </authorList>
    </citation>
    <scope>NUCLEOTIDE SEQUENCE [LARGE SCALE GENOMIC DNA]</scope>
</reference>
<proteinExistence type="predicted"/>
<dbReference type="InterPro" id="IPR036058">
    <property type="entry name" value="Kazal_dom_sf"/>
</dbReference>
<dbReference type="Pfam" id="PF07648">
    <property type="entry name" value="Kazal_2"/>
    <property type="match status" value="1"/>
</dbReference>
<dbReference type="GO" id="GO:0005576">
    <property type="term" value="C:extracellular region"/>
    <property type="evidence" value="ECO:0007669"/>
    <property type="project" value="TreeGrafter"/>
</dbReference>
<dbReference type="InterPro" id="IPR050653">
    <property type="entry name" value="Prot_Inhib_GrowthFact_Antg"/>
</dbReference>
<dbReference type="SMART" id="SM00280">
    <property type="entry name" value="KAZAL"/>
    <property type="match status" value="1"/>
</dbReference>
<feature type="domain" description="Kazal-like" evidence="5">
    <location>
        <begin position="53"/>
        <end position="105"/>
    </location>
</feature>
<comment type="caution">
    <text evidence="6">The sequence shown here is derived from an EMBL/GenBank/DDBJ whole genome shotgun (WGS) entry which is preliminary data.</text>
</comment>
<feature type="signal peptide" evidence="4">
    <location>
        <begin position="1"/>
        <end position="18"/>
    </location>
</feature>
<evidence type="ECO:0000256" key="3">
    <source>
        <dbReference type="ARBA" id="ARBA00023157"/>
    </source>
</evidence>
<name>A0AAV4S157_9ARAC</name>
<dbReference type="SUPFAM" id="SSF100895">
    <property type="entry name" value="Kazal-type serine protease inhibitors"/>
    <property type="match status" value="1"/>
</dbReference>
<keyword evidence="3" id="KW-1015">Disulfide bond</keyword>
<dbReference type="FunFam" id="3.30.60.30:FF:000024">
    <property type="entry name" value="Transmembrane agrin"/>
    <property type="match status" value="1"/>
</dbReference>
<feature type="chain" id="PRO_5043697076" description="Kazal-like domain-containing protein" evidence="4">
    <location>
        <begin position="19"/>
        <end position="175"/>
    </location>
</feature>
<gene>
    <name evidence="6" type="ORF">CDAR_616931</name>
</gene>
<dbReference type="Gene3D" id="3.30.60.30">
    <property type="match status" value="1"/>
</dbReference>